<accession>A0A8H7PEZ0</accession>
<dbReference type="Gene3D" id="1.20.1280.50">
    <property type="match status" value="1"/>
</dbReference>
<evidence type="ECO:0000313" key="5">
    <source>
        <dbReference type="Proteomes" id="UP000654370"/>
    </source>
</evidence>
<dbReference type="InterPro" id="IPR051210">
    <property type="entry name" value="Ub_ligase/GEF_domain"/>
</dbReference>
<proteinExistence type="predicted"/>
<feature type="repeat" description="RCC1" evidence="2">
    <location>
        <begin position="75"/>
        <end position="136"/>
    </location>
</feature>
<dbReference type="PROSITE" id="PS50012">
    <property type="entry name" value="RCC1_3"/>
    <property type="match status" value="3"/>
</dbReference>
<protein>
    <recommendedName>
        <fullName evidence="3">F-box domain-containing protein</fullName>
    </recommendedName>
</protein>
<organism evidence="4 5">
    <name type="scientific">Mortierella isabellina</name>
    <name type="common">Filamentous fungus</name>
    <name type="synonym">Umbelopsis isabellina</name>
    <dbReference type="NCBI Taxonomy" id="91625"/>
    <lineage>
        <taxon>Eukaryota</taxon>
        <taxon>Fungi</taxon>
        <taxon>Fungi incertae sedis</taxon>
        <taxon>Mucoromycota</taxon>
        <taxon>Mucoromycotina</taxon>
        <taxon>Umbelopsidomycetes</taxon>
        <taxon>Umbelopsidales</taxon>
        <taxon>Umbelopsidaceae</taxon>
        <taxon>Umbelopsis</taxon>
    </lineage>
</organism>
<dbReference type="Pfam" id="PF00415">
    <property type="entry name" value="RCC1"/>
    <property type="match status" value="2"/>
</dbReference>
<dbReference type="EMBL" id="JAEPQZ010000016">
    <property type="protein sequence ID" value="KAG2172709.1"/>
    <property type="molecule type" value="Genomic_DNA"/>
</dbReference>
<sequence>MKLSDLPLDVLIQDLLPRLPYRALIDLSKTSKFFYRLCGDESLWKKLALRELHIPTYATFRNRGWKDIFSKLHDPLVYTWGEGTYYRLGHTDTQLRGTLRNFRNDESVPRELEALRGKKIVDLVAGGWFFHALDRYGKVWAWGTLQVEWPISRGAQTVPIKTPTVVSLPEDVSIESISCGRSHAVALSTEGTVYHWNHIRKVQQVLIPETTSRVIQVAANWGYSSILTEAGELFFVPQPENALEGSPANLTAEATSPGVTLQNYINDAQAMGQPVEAADDDQFALIASMESDTLILTKKGKVYLFDTAHVDIPVIEGARVEPDRPIGWPPLFISNPAKTGGELRHYSSLTHNNIVDSEGHLTMYISAFYHNFAVYSLDGVVKLGSCGTPLDAQPRTMDELNQDICKVTFGDYHSGALTTEGDLLTWGSHSRGALGLGSESSPTREVTSPRKIEALNDMFVFAATFGGWHSGCLAFKRAH</sequence>
<dbReference type="Pfam" id="PF12937">
    <property type="entry name" value="F-box-like"/>
    <property type="match status" value="1"/>
</dbReference>
<dbReference type="SUPFAM" id="SSF50985">
    <property type="entry name" value="RCC1/BLIP-II"/>
    <property type="match status" value="2"/>
</dbReference>
<evidence type="ECO:0000259" key="3">
    <source>
        <dbReference type="Pfam" id="PF12937"/>
    </source>
</evidence>
<comment type="caution">
    <text evidence="4">The sequence shown here is derived from an EMBL/GenBank/DDBJ whole genome shotgun (WGS) entry which is preliminary data.</text>
</comment>
<dbReference type="PANTHER" id="PTHR22870:SF408">
    <property type="entry name" value="OS09G0560450 PROTEIN"/>
    <property type="match status" value="1"/>
</dbReference>
<dbReference type="PANTHER" id="PTHR22870">
    <property type="entry name" value="REGULATOR OF CHROMOSOME CONDENSATION"/>
    <property type="match status" value="1"/>
</dbReference>
<evidence type="ECO:0000256" key="1">
    <source>
        <dbReference type="ARBA" id="ARBA00022737"/>
    </source>
</evidence>
<dbReference type="InterPro" id="IPR036047">
    <property type="entry name" value="F-box-like_dom_sf"/>
</dbReference>
<dbReference type="InterPro" id="IPR001810">
    <property type="entry name" value="F-box_dom"/>
</dbReference>
<dbReference type="Gene3D" id="2.130.10.30">
    <property type="entry name" value="Regulator of chromosome condensation 1/beta-lactamase-inhibitor protein II"/>
    <property type="match status" value="2"/>
</dbReference>
<feature type="repeat" description="RCC1" evidence="2">
    <location>
        <begin position="421"/>
        <end position="476"/>
    </location>
</feature>
<dbReference type="Proteomes" id="UP000654370">
    <property type="component" value="Unassembled WGS sequence"/>
</dbReference>
<name>A0A8H7PEZ0_MORIS</name>
<reference evidence="4" key="1">
    <citation type="submission" date="2020-12" db="EMBL/GenBank/DDBJ databases">
        <title>Metabolic potential, ecology and presence of endohyphal bacteria is reflected in genomic diversity of Mucoromycotina.</title>
        <authorList>
            <person name="Muszewska A."/>
            <person name="Okrasinska A."/>
            <person name="Steczkiewicz K."/>
            <person name="Drgas O."/>
            <person name="Orlowska M."/>
            <person name="Perlinska-Lenart U."/>
            <person name="Aleksandrzak-Piekarczyk T."/>
            <person name="Szatraj K."/>
            <person name="Zielenkiewicz U."/>
            <person name="Pilsyk S."/>
            <person name="Malc E."/>
            <person name="Mieczkowski P."/>
            <person name="Kruszewska J.S."/>
            <person name="Biernat P."/>
            <person name="Pawlowska J."/>
        </authorList>
    </citation>
    <scope>NUCLEOTIDE SEQUENCE</scope>
    <source>
        <strain evidence="4">WA0000067209</strain>
    </source>
</reference>
<gene>
    <name evidence="4" type="ORF">INT43_000056</name>
</gene>
<dbReference type="OrthoDB" id="61110at2759"/>
<dbReference type="SUPFAM" id="SSF81383">
    <property type="entry name" value="F-box domain"/>
    <property type="match status" value="1"/>
</dbReference>
<evidence type="ECO:0000256" key="2">
    <source>
        <dbReference type="PROSITE-ProRule" id="PRU00235"/>
    </source>
</evidence>
<feature type="domain" description="F-box" evidence="3">
    <location>
        <begin position="3"/>
        <end position="49"/>
    </location>
</feature>
<keyword evidence="1" id="KW-0677">Repeat</keyword>
<evidence type="ECO:0000313" key="4">
    <source>
        <dbReference type="EMBL" id="KAG2172709.1"/>
    </source>
</evidence>
<dbReference type="InterPro" id="IPR000408">
    <property type="entry name" value="Reg_chr_condens"/>
</dbReference>
<dbReference type="AlphaFoldDB" id="A0A8H7PEZ0"/>
<dbReference type="PROSITE" id="PS00626">
    <property type="entry name" value="RCC1_2"/>
    <property type="match status" value="1"/>
</dbReference>
<feature type="repeat" description="RCC1" evidence="2">
    <location>
        <begin position="137"/>
        <end position="190"/>
    </location>
</feature>
<keyword evidence="5" id="KW-1185">Reference proteome</keyword>
<dbReference type="Pfam" id="PF13540">
    <property type="entry name" value="RCC1_2"/>
    <property type="match status" value="1"/>
</dbReference>
<dbReference type="InterPro" id="IPR009091">
    <property type="entry name" value="RCC1/BLIP-II"/>
</dbReference>